<organism evidence="6 7">
    <name type="scientific">Larkinella punicea</name>
    <dbReference type="NCBI Taxonomy" id="2315727"/>
    <lineage>
        <taxon>Bacteria</taxon>
        <taxon>Pseudomonadati</taxon>
        <taxon>Bacteroidota</taxon>
        <taxon>Cytophagia</taxon>
        <taxon>Cytophagales</taxon>
        <taxon>Spirosomataceae</taxon>
        <taxon>Larkinella</taxon>
    </lineage>
</organism>
<proteinExistence type="predicted"/>
<evidence type="ECO:0000313" key="6">
    <source>
        <dbReference type="EMBL" id="RCR68258.1"/>
    </source>
</evidence>
<sequence>MKFTPRSEATRQFIIETAASIFNKKGYAGTSLSDLTEATRLTKGSIYGNFENKEDVALAVFNFNAARRNKLVRTRLSRAVRPKEKLLAFIDLFNQEEIQQFPEGGCPLLNAGVEADDTHEPLRQRVAEELIETQTELASIIRTGIQVNEFQANTDAEKVAVALVALIQGGIFIARTTQNPFYLDTVLETARKMVHNIETKPTS</sequence>
<keyword evidence="1" id="KW-0805">Transcription regulation</keyword>
<dbReference type="InterPro" id="IPR036271">
    <property type="entry name" value="Tet_transcr_reg_TetR-rel_C_sf"/>
</dbReference>
<dbReference type="InterPro" id="IPR009057">
    <property type="entry name" value="Homeodomain-like_sf"/>
</dbReference>
<dbReference type="Pfam" id="PF16925">
    <property type="entry name" value="TetR_C_13"/>
    <property type="match status" value="1"/>
</dbReference>
<reference evidence="6 7" key="1">
    <citation type="submission" date="2018-07" db="EMBL/GenBank/DDBJ databases">
        <title>Genome analysis of Larkinella rosea.</title>
        <authorList>
            <person name="Zhou Z."/>
            <person name="Wang G."/>
        </authorList>
    </citation>
    <scope>NUCLEOTIDE SEQUENCE [LARGE SCALE GENOMIC DNA]</scope>
    <source>
        <strain evidence="7">zzj9</strain>
    </source>
</reference>
<dbReference type="OrthoDB" id="9798857at2"/>
<evidence type="ECO:0000313" key="7">
    <source>
        <dbReference type="Proteomes" id="UP000253383"/>
    </source>
</evidence>
<protein>
    <submittedName>
        <fullName evidence="6">TetR/AcrR family transcriptional regulator</fullName>
    </submittedName>
</protein>
<evidence type="ECO:0000256" key="4">
    <source>
        <dbReference type="PROSITE-ProRule" id="PRU00335"/>
    </source>
</evidence>
<evidence type="ECO:0000259" key="5">
    <source>
        <dbReference type="PROSITE" id="PS50977"/>
    </source>
</evidence>
<dbReference type="AlphaFoldDB" id="A0A368JKS6"/>
<accession>A0A368JKS6</accession>
<keyword evidence="7" id="KW-1185">Reference proteome</keyword>
<dbReference type="InterPro" id="IPR011075">
    <property type="entry name" value="TetR_C"/>
</dbReference>
<keyword evidence="2 4" id="KW-0238">DNA-binding</keyword>
<keyword evidence="3" id="KW-0804">Transcription</keyword>
<evidence type="ECO:0000256" key="3">
    <source>
        <dbReference type="ARBA" id="ARBA00023163"/>
    </source>
</evidence>
<dbReference type="PANTHER" id="PTHR47506">
    <property type="entry name" value="TRANSCRIPTIONAL REGULATORY PROTEIN"/>
    <property type="match status" value="1"/>
</dbReference>
<dbReference type="PRINTS" id="PR00455">
    <property type="entry name" value="HTHTETR"/>
</dbReference>
<dbReference type="Pfam" id="PF00440">
    <property type="entry name" value="TetR_N"/>
    <property type="match status" value="1"/>
</dbReference>
<dbReference type="SUPFAM" id="SSF48498">
    <property type="entry name" value="Tetracyclin repressor-like, C-terminal domain"/>
    <property type="match status" value="1"/>
</dbReference>
<dbReference type="GO" id="GO:0003677">
    <property type="term" value="F:DNA binding"/>
    <property type="evidence" value="ECO:0007669"/>
    <property type="project" value="UniProtKB-UniRule"/>
</dbReference>
<dbReference type="SUPFAM" id="SSF46689">
    <property type="entry name" value="Homeodomain-like"/>
    <property type="match status" value="1"/>
</dbReference>
<evidence type="ECO:0000256" key="2">
    <source>
        <dbReference type="ARBA" id="ARBA00023125"/>
    </source>
</evidence>
<evidence type="ECO:0000256" key="1">
    <source>
        <dbReference type="ARBA" id="ARBA00023015"/>
    </source>
</evidence>
<dbReference type="Proteomes" id="UP000253383">
    <property type="component" value="Unassembled WGS sequence"/>
</dbReference>
<comment type="caution">
    <text evidence="6">The sequence shown here is derived from an EMBL/GenBank/DDBJ whole genome shotgun (WGS) entry which is preliminary data.</text>
</comment>
<dbReference type="PROSITE" id="PS50977">
    <property type="entry name" value="HTH_TETR_2"/>
    <property type="match status" value="1"/>
</dbReference>
<dbReference type="PANTHER" id="PTHR47506:SF3">
    <property type="entry name" value="HTH-TYPE TRANSCRIPTIONAL REGULATOR LMRA"/>
    <property type="match status" value="1"/>
</dbReference>
<gene>
    <name evidence="6" type="ORF">DUE52_17815</name>
</gene>
<dbReference type="RefSeq" id="WP_114407389.1">
    <property type="nucleotide sequence ID" value="NZ_QOWE01000014.1"/>
</dbReference>
<dbReference type="EMBL" id="QOWE01000014">
    <property type="protein sequence ID" value="RCR68258.1"/>
    <property type="molecule type" value="Genomic_DNA"/>
</dbReference>
<feature type="DNA-binding region" description="H-T-H motif" evidence="4">
    <location>
        <begin position="31"/>
        <end position="50"/>
    </location>
</feature>
<name>A0A368JKS6_9BACT</name>
<feature type="domain" description="HTH tetR-type" evidence="5">
    <location>
        <begin position="8"/>
        <end position="68"/>
    </location>
</feature>
<dbReference type="InterPro" id="IPR001647">
    <property type="entry name" value="HTH_TetR"/>
</dbReference>
<dbReference type="Gene3D" id="1.10.357.10">
    <property type="entry name" value="Tetracycline Repressor, domain 2"/>
    <property type="match status" value="1"/>
</dbReference>